<feature type="transmembrane region" description="Helical" evidence="7">
    <location>
        <begin position="228"/>
        <end position="251"/>
    </location>
</feature>
<keyword evidence="5 7" id="KW-1133">Transmembrane helix</keyword>
<feature type="transmembrane region" description="Helical" evidence="7">
    <location>
        <begin position="284"/>
        <end position="306"/>
    </location>
</feature>
<keyword evidence="9" id="KW-1185">Reference proteome</keyword>
<evidence type="ECO:0000256" key="7">
    <source>
        <dbReference type="SAM" id="Phobius"/>
    </source>
</evidence>
<feature type="transmembrane region" description="Helical" evidence="7">
    <location>
        <begin position="375"/>
        <end position="398"/>
    </location>
</feature>
<dbReference type="InterPro" id="IPR004752">
    <property type="entry name" value="AmpG_permease/AT-1"/>
</dbReference>
<evidence type="ECO:0000313" key="9">
    <source>
        <dbReference type="Proteomes" id="UP001365405"/>
    </source>
</evidence>
<evidence type="ECO:0000256" key="2">
    <source>
        <dbReference type="ARBA" id="ARBA00007015"/>
    </source>
</evidence>
<dbReference type="EMBL" id="JBBUTH010000001">
    <property type="protein sequence ID" value="MEK8049103.1"/>
    <property type="molecule type" value="Genomic_DNA"/>
</dbReference>
<sequence length="439" mass="47140">MPSPHAAPANPPARAPSPWRWIPTLYFGQGLPYVVVMTLAVVMYKNLGVSNTEIALVTGWLYLPWVIKPLWSPLVELIGTPRRWILAMQWLIGAALGGVALVLPGPEPLRATLAVLWLLAFASATHDIAADGFYLQALAQRQRAAFVGVRSTCYRLAMIAGQGGLIALAGWWQQQHPEGGAAGAWLRVFGLLALGFAALALLHTVSLPRPAEPPRQPQRSARGMLREFVTVFASFLRQPGIGRVLAFLLLYRFAEAQLLKLVAPFLLDGTAAGGLGLSNQQLGLAYGTLGVAALTAGGLLGGWVISRRGLDRMLWPMVIAMHAPNLLFVALALAQPQQLGWISAALVAEQFGYGFGFAAYMVFMMMVAEGPHQTAHYAICTGFMALGMMLPGMAAGWLQAQLGYAGFFAWVCVATLPSFLAVAAVRIRPGYGRKDEAEA</sequence>
<reference evidence="8 9" key="1">
    <citation type="submission" date="2024-04" db="EMBL/GenBank/DDBJ databases">
        <title>Novel species of the genus Ideonella isolated from streams.</title>
        <authorList>
            <person name="Lu H."/>
        </authorList>
    </citation>
    <scope>NUCLEOTIDE SEQUENCE [LARGE SCALE GENOMIC DNA]</scope>
    <source>
        <strain evidence="8 9">DXS22W</strain>
    </source>
</reference>
<dbReference type="SUPFAM" id="SSF103473">
    <property type="entry name" value="MFS general substrate transporter"/>
    <property type="match status" value="1"/>
</dbReference>
<feature type="transmembrane region" description="Helical" evidence="7">
    <location>
        <begin position="21"/>
        <end position="42"/>
    </location>
</feature>
<gene>
    <name evidence="8" type="ORF">AACH10_02520</name>
</gene>
<organism evidence="8 9">
    <name type="scientific">Pseudaquabacterium inlustre</name>
    <dbReference type="NCBI Taxonomy" id="2984192"/>
    <lineage>
        <taxon>Bacteria</taxon>
        <taxon>Pseudomonadati</taxon>
        <taxon>Pseudomonadota</taxon>
        <taxon>Betaproteobacteria</taxon>
        <taxon>Burkholderiales</taxon>
        <taxon>Sphaerotilaceae</taxon>
        <taxon>Pseudaquabacterium</taxon>
    </lineage>
</organism>
<feature type="transmembrane region" description="Helical" evidence="7">
    <location>
        <begin position="115"/>
        <end position="135"/>
    </location>
</feature>
<proteinExistence type="inferred from homology"/>
<dbReference type="InterPro" id="IPR036259">
    <property type="entry name" value="MFS_trans_sf"/>
</dbReference>
<accession>A0ABU9CB71</accession>
<evidence type="ECO:0000256" key="1">
    <source>
        <dbReference type="ARBA" id="ARBA00004141"/>
    </source>
</evidence>
<protein>
    <submittedName>
        <fullName evidence="8">MFS transporter</fullName>
    </submittedName>
</protein>
<keyword evidence="3" id="KW-0813">Transport</keyword>
<evidence type="ECO:0000256" key="4">
    <source>
        <dbReference type="ARBA" id="ARBA00022692"/>
    </source>
</evidence>
<evidence type="ECO:0000256" key="3">
    <source>
        <dbReference type="ARBA" id="ARBA00022448"/>
    </source>
</evidence>
<dbReference type="PANTHER" id="PTHR12778:SF10">
    <property type="entry name" value="MAJOR FACILITATOR SUPERFAMILY DOMAIN-CONTAINING PROTEIN 3"/>
    <property type="match status" value="1"/>
</dbReference>
<comment type="similarity">
    <text evidence="2">Belongs to the major facilitator superfamily. Folate-biopterin transporter (TC 2.A.71) family.</text>
</comment>
<feature type="transmembrane region" description="Helical" evidence="7">
    <location>
        <begin position="340"/>
        <end position="363"/>
    </location>
</feature>
<keyword evidence="4 7" id="KW-0812">Transmembrane</keyword>
<feature type="transmembrane region" description="Helical" evidence="7">
    <location>
        <begin position="83"/>
        <end position="103"/>
    </location>
</feature>
<comment type="caution">
    <text evidence="8">The sequence shown here is derived from an EMBL/GenBank/DDBJ whole genome shotgun (WGS) entry which is preliminary data.</text>
</comment>
<dbReference type="PANTHER" id="PTHR12778">
    <property type="entry name" value="SOLUTE CARRIER FAMILY 33 ACETYL-COA TRANSPORTER -RELATED"/>
    <property type="match status" value="1"/>
</dbReference>
<feature type="transmembrane region" description="Helical" evidence="7">
    <location>
        <begin position="404"/>
        <end position="425"/>
    </location>
</feature>
<dbReference type="InterPro" id="IPR039309">
    <property type="entry name" value="BT1"/>
</dbReference>
<evidence type="ECO:0000256" key="6">
    <source>
        <dbReference type="ARBA" id="ARBA00023136"/>
    </source>
</evidence>
<name>A0ABU9CB71_9BURK</name>
<dbReference type="Proteomes" id="UP001365405">
    <property type="component" value="Unassembled WGS sequence"/>
</dbReference>
<dbReference type="RefSeq" id="WP_341408776.1">
    <property type="nucleotide sequence ID" value="NZ_JBBUTH010000001.1"/>
</dbReference>
<evidence type="ECO:0000256" key="5">
    <source>
        <dbReference type="ARBA" id="ARBA00022989"/>
    </source>
</evidence>
<keyword evidence="6 7" id="KW-0472">Membrane</keyword>
<feature type="transmembrane region" description="Helical" evidence="7">
    <location>
        <begin position="184"/>
        <end position="207"/>
    </location>
</feature>
<evidence type="ECO:0000313" key="8">
    <source>
        <dbReference type="EMBL" id="MEK8049103.1"/>
    </source>
</evidence>
<feature type="transmembrane region" description="Helical" evidence="7">
    <location>
        <begin position="156"/>
        <end position="172"/>
    </location>
</feature>
<comment type="subcellular location">
    <subcellularLocation>
        <location evidence="1">Membrane</location>
        <topology evidence="1">Multi-pass membrane protein</topology>
    </subcellularLocation>
</comment>
<feature type="transmembrane region" description="Helical" evidence="7">
    <location>
        <begin position="313"/>
        <end position="334"/>
    </location>
</feature>
<dbReference type="Gene3D" id="1.20.1250.20">
    <property type="entry name" value="MFS general substrate transporter like domains"/>
    <property type="match status" value="1"/>
</dbReference>
<dbReference type="Pfam" id="PF03092">
    <property type="entry name" value="BT1"/>
    <property type="match status" value="1"/>
</dbReference>